<dbReference type="InterPro" id="IPR004789">
    <property type="entry name" value="Acetalactate_synth_ssu"/>
</dbReference>
<comment type="similarity">
    <text evidence="3 8">Belongs to the acetolactate synthase small subunit family.</text>
</comment>
<dbReference type="UniPathway" id="UPA00047">
    <property type="reaction ID" value="UER00055"/>
</dbReference>
<dbReference type="UniPathway" id="UPA00049">
    <property type="reaction ID" value="UER00059"/>
</dbReference>
<proteinExistence type="inferred from homology"/>
<dbReference type="STRING" id="1433126.BN938_2333"/>
<dbReference type="HOGENOM" id="CLU_2423709_0_0_10"/>
<keyword evidence="8 10" id="KW-0808">Transferase</keyword>
<dbReference type="eggNOG" id="COG0440">
    <property type="taxonomic scope" value="Bacteria"/>
</dbReference>
<name>A0A060R9W8_9BACT</name>
<dbReference type="GO" id="GO:0005829">
    <property type="term" value="C:cytosol"/>
    <property type="evidence" value="ECO:0007669"/>
    <property type="project" value="TreeGrafter"/>
</dbReference>
<dbReference type="Proteomes" id="UP000027616">
    <property type="component" value="Chromosome I"/>
</dbReference>
<dbReference type="InterPro" id="IPR039557">
    <property type="entry name" value="AHAS_ACT"/>
</dbReference>
<evidence type="ECO:0000256" key="3">
    <source>
        <dbReference type="ARBA" id="ARBA00006341"/>
    </source>
</evidence>
<evidence type="ECO:0000256" key="2">
    <source>
        <dbReference type="ARBA" id="ARBA00005025"/>
    </source>
</evidence>
<evidence type="ECO:0000256" key="7">
    <source>
        <dbReference type="ARBA" id="ARBA00048670"/>
    </source>
</evidence>
<dbReference type="PANTHER" id="PTHR30239">
    <property type="entry name" value="ACETOLACTATE SYNTHASE SMALL SUBUNIT"/>
    <property type="match status" value="1"/>
</dbReference>
<keyword evidence="5 8" id="KW-0028">Amino-acid biosynthesis</keyword>
<dbReference type="AlphaFoldDB" id="A0A060R9W8"/>
<evidence type="ECO:0000313" key="11">
    <source>
        <dbReference type="Proteomes" id="UP000027616"/>
    </source>
</evidence>
<evidence type="ECO:0000256" key="4">
    <source>
        <dbReference type="ARBA" id="ARBA00011744"/>
    </source>
</evidence>
<dbReference type="InterPro" id="IPR045865">
    <property type="entry name" value="ACT-like_dom_sf"/>
</dbReference>
<dbReference type="Gene3D" id="3.30.70.260">
    <property type="match status" value="1"/>
</dbReference>
<comment type="pathway">
    <text evidence="2 8">Amino-acid biosynthesis; L-valine biosynthesis; L-valine from pyruvate: step 1/4.</text>
</comment>
<dbReference type="EMBL" id="HG934468">
    <property type="protein sequence ID" value="CDN32405.1"/>
    <property type="molecule type" value="Genomic_DNA"/>
</dbReference>
<evidence type="ECO:0000313" key="10">
    <source>
        <dbReference type="EMBL" id="CDN32405.1"/>
    </source>
</evidence>
<dbReference type="Pfam" id="PF22629">
    <property type="entry name" value="ACT_AHAS_ss"/>
    <property type="match status" value="1"/>
</dbReference>
<dbReference type="GO" id="GO:0009097">
    <property type="term" value="P:isoleucine biosynthetic process"/>
    <property type="evidence" value="ECO:0007669"/>
    <property type="project" value="UniProtKB-UniRule"/>
</dbReference>
<dbReference type="InterPro" id="IPR054480">
    <property type="entry name" value="AHAS_small-like_ACT"/>
</dbReference>
<evidence type="ECO:0000256" key="5">
    <source>
        <dbReference type="ARBA" id="ARBA00022605"/>
    </source>
</evidence>
<evidence type="ECO:0000256" key="8">
    <source>
        <dbReference type="RuleBase" id="RU368092"/>
    </source>
</evidence>
<dbReference type="NCBIfam" id="TIGR00119">
    <property type="entry name" value="acolac_sm"/>
    <property type="match status" value="1"/>
</dbReference>
<comment type="catalytic activity">
    <reaction evidence="7 8">
        <text>2 pyruvate + H(+) = (2S)-2-acetolactate + CO2</text>
        <dbReference type="Rhea" id="RHEA:25249"/>
        <dbReference type="ChEBI" id="CHEBI:15361"/>
        <dbReference type="ChEBI" id="CHEBI:15378"/>
        <dbReference type="ChEBI" id="CHEBI:16526"/>
        <dbReference type="ChEBI" id="CHEBI:58476"/>
        <dbReference type="EC" id="2.2.1.6"/>
    </reaction>
</comment>
<dbReference type="SUPFAM" id="SSF55021">
    <property type="entry name" value="ACT-like"/>
    <property type="match status" value="1"/>
</dbReference>
<evidence type="ECO:0000259" key="9">
    <source>
        <dbReference type="PROSITE" id="PS51671"/>
    </source>
</evidence>
<comment type="subunit">
    <text evidence="4 8">Dimer of large and small chains.</text>
</comment>
<feature type="domain" description="ACT" evidence="9">
    <location>
        <begin position="5"/>
        <end position="79"/>
    </location>
</feature>
<dbReference type="InterPro" id="IPR002912">
    <property type="entry name" value="ACT_dom"/>
</dbReference>
<keyword evidence="6 8" id="KW-0100">Branched-chain amino acid biosynthesis</keyword>
<dbReference type="PANTHER" id="PTHR30239:SF0">
    <property type="entry name" value="ACETOLACTATE SYNTHASE SMALL SUBUNIT 1, CHLOROPLASTIC"/>
    <property type="match status" value="1"/>
</dbReference>
<comment type="function">
    <text evidence="8">Catalyzes the conversion of 2 pyruvate molecules into acetolactate in the first common step of the biosynthetic pathway of the branched-amino acids such as leucine, isoleucine, and valine.</text>
</comment>
<dbReference type="OrthoDB" id="1523722at2"/>
<dbReference type="GO" id="GO:0003984">
    <property type="term" value="F:acetolactate synthase activity"/>
    <property type="evidence" value="ECO:0007669"/>
    <property type="project" value="UniProtKB-UniRule"/>
</dbReference>
<dbReference type="KEGG" id="rbc:BN938_2333"/>
<reference evidence="10 11" key="1">
    <citation type="journal article" date="2015" name="Genome Announc.">
        <title>Complete Genome Sequence of the Novel Leech Symbiont Mucinivorans hirudinis M3T.</title>
        <authorList>
            <person name="Nelson M.C."/>
            <person name="Bomar L."/>
            <person name="Graf J."/>
        </authorList>
    </citation>
    <scope>NUCLEOTIDE SEQUENCE [LARGE SCALE GENOMIC DNA]</scope>
    <source>
        <strain evidence="11">M3</strain>
    </source>
</reference>
<keyword evidence="11" id="KW-1185">Reference proteome</keyword>
<protein>
    <recommendedName>
        <fullName evidence="8">Acetolactate synthase small subunit</fullName>
        <shortName evidence="8">AHAS</shortName>
        <shortName evidence="8">ALS</shortName>
        <ecNumber evidence="8">2.2.1.6</ecNumber>
    </recommendedName>
    <alternativeName>
        <fullName evidence="8">Acetohydroxy-acid synthase small subunit</fullName>
    </alternativeName>
</protein>
<sequence>MKEYKITVFTENTVGVLNRITNIFTRRKINIESLRVAETHHKGISRFTIVALSDYETMEKVKKHIERIVEVLKADFNDRHRDVDEELKGLI</sequence>
<dbReference type="PROSITE" id="PS51671">
    <property type="entry name" value="ACT"/>
    <property type="match status" value="1"/>
</dbReference>
<evidence type="ECO:0000256" key="6">
    <source>
        <dbReference type="ARBA" id="ARBA00023304"/>
    </source>
</evidence>
<accession>A0A060R9W8</accession>
<dbReference type="EC" id="2.2.1.6" evidence="8"/>
<dbReference type="GO" id="GO:0009099">
    <property type="term" value="P:L-valine biosynthetic process"/>
    <property type="evidence" value="ECO:0007669"/>
    <property type="project" value="UniProtKB-UniRule"/>
</dbReference>
<evidence type="ECO:0000256" key="1">
    <source>
        <dbReference type="ARBA" id="ARBA00004974"/>
    </source>
</evidence>
<dbReference type="GO" id="GO:1990610">
    <property type="term" value="F:acetolactate synthase regulator activity"/>
    <property type="evidence" value="ECO:0007669"/>
    <property type="project" value="UniProtKB-UniRule"/>
</dbReference>
<organism evidence="10 11">
    <name type="scientific">Mucinivorans hirudinis</name>
    <dbReference type="NCBI Taxonomy" id="1433126"/>
    <lineage>
        <taxon>Bacteria</taxon>
        <taxon>Pseudomonadati</taxon>
        <taxon>Bacteroidota</taxon>
        <taxon>Bacteroidia</taxon>
        <taxon>Bacteroidales</taxon>
        <taxon>Rikenellaceae</taxon>
        <taxon>Mucinivorans</taxon>
    </lineage>
</organism>
<dbReference type="CDD" id="cd04878">
    <property type="entry name" value="ACT_AHAS"/>
    <property type="match status" value="1"/>
</dbReference>
<gene>
    <name evidence="10" type="ORF">BN938_2333</name>
</gene>
<comment type="pathway">
    <text evidence="1 8">Amino-acid biosynthesis; L-isoleucine biosynthesis; L-isoleucine from 2-oxobutanoate: step 1/4.</text>
</comment>